<dbReference type="SUPFAM" id="SSF47616">
    <property type="entry name" value="GST C-terminal domain-like"/>
    <property type="match status" value="1"/>
</dbReference>
<dbReference type="InterPro" id="IPR036249">
    <property type="entry name" value="Thioredoxin-like_sf"/>
</dbReference>
<dbReference type="Pfam" id="PF13417">
    <property type="entry name" value="GST_N_3"/>
    <property type="match status" value="1"/>
</dbReference>
<dbReference type="InterPro" id="IPR010987">
    <property type="entry name" value="Glutathione-S-Trfase_C-like"/>
</dbReference>
<dbReference type="PANTHER" id="PTHR43968">
    <property type="match status" value="1"/>
</dbReference>
<dbReference type="PANTHER" id="PTHR43968:SF6">
    <property type="entry name" value="GLUTATHIONE S-TRANSFERASE OMEGA"/>
    <property type="match status" value="1"/>
</dbReference>
<accession>A0A4S8KVZ7</accession>
<dbReference type="Proteomes" id="UP000297245">
    <property type="component" value="Unassembled WGS sequence"/>
</dbReference>
<dbReference type="EMBL" id="ML179990">
    <property type="protein sequence ID" value="THU79688.1"/>
    <property type="molecule type" value="Genomic_DNA"/>
</dbReference>
<dbReference type="PROSITE" id="PS50405">
    <property type="entry name" value="GST_CTER"/>
    <property type="match status" value="1"/>
</dbReference>
<feature type="domain" description="GST N-terminal" evidence="1">
    <location>
        <begin position="6"/>
        <end position="92"/>
    </location>
</feature>
<gene>
    <name evidence="3" type="ORF">K435DRAFT_973054</name>
</gene>
<dbReference type="AlphaFoldDB" id="A0A4S8KVZ7"/>
<protein>
    <recommendedName>
        <fullName evidence="5">Glutathione S-transferase</fullName>
    </recommendedName>
</protein>
<evidence type="ECO:0000313" key="3">
    <source>
        <dbReference type="EMBL" id="THU79688.1"/>
    </source>
</evidence>
<dbReference type="SFLD" id="SFLDG00358">
    <property type="entry name" value="Main_(cytGST)"/>
    <property type="match status" value="1"/>
</dbReference>
<name>A0A4S8KVZ7_DENBC</name>
<evidence type="ECO:0000259" key="1">
    <source>
        <dbReference type="PROSITE" id="PS50404"/>
    </source>
</evidence>
<dbReference type="SFLD" id="SFLDS00019">
    <property type="entry name" value="Glutathione_Transferase_(cytos"/>
    <property type="match status" value="1"/>
</dbReference>
<dbReference type="InterPro" id="IPR004045">
    <property type="entry name" value="Glutathione_S-Trfase_N"/>
</dbReference>
<dbReference type="CDD" id="cd00570">
    <property type="entry name" value="GST_N_family"/>
    <property type="match status" value="1"/>
</dbReference>
<dbReference type="Gene3D" id="1.20.1050.10">
    <property type="match status" value="1"/>
</dbReference>
<evidence type="ECO:0000313" key="4">
    <source>
        <dbReference type="Proteomes" id="UP000297245"/>
    </source>
</evidence>
<dbReference type="InterPro" id="IPR050983">
    <property type="entry name" value="GST_Omega/HSP26"/>
</dbReference>
<reference evidence="3 4" key="1">
    <citation type="journal article" date="2019" name="Nat. Ecol. Evol.">
        <title>Megaphylogeny resolves global patterns of mushroom evolution.</title>
        <authorList>
            <person name="Varga T."/>
            <person name="Krizsan K."/>
            <person name="Foldi C."/>
            <person name="Dima B."/>
            <person name="Sanchez-Garcia M."/>
            <person name="Sanchez-Ramirez S."/>
            <person name="Szollosi G.J."/>
            <person name="Szarkandi J.G."/>
            <person name="Papp V."/>
            <person name="Albert L."/>
            <person name="Andreopoulos W."/>
            <person name="Angelini C."/>
            <person name="Antonin V."/>
            <person name="Barry K.W."/>
            <person name="Bougher N.L."/>
            <person name="Buchanan P."/>
            <person name="Buyck B."/>
            <person name="Bense V."/>
            <person name="Catcheside P."/>
            <person name="Chovatia M."/>
            <person name="Cooper J."/>
            <person name="Damon W."/>
            <person name="Desjardin D."/>
            <person name="Finy P."/>
            <person name="Geml J."/>
            <person name="Haridas S."/>
            <person name="Hughes K."/>
            <person name="Justo A."/>
            <person name="Karasinski D."/>
            <person name="Kautmanova I."/>
            <person name="Kiss B."/>
            <person name="Kocsube S."/>
            <person name="Kotiranta H."/>
            <person name="LaButti K.M."/>
            <person name="Lechner B.E."/>
            <person name="Liimatainen K."/>
            <person name="Lipzen A."/>
            <person name="Lukacs Z."/>
            <person name="Mihaltcheva S."/>
            <person name="Morgado L.N."/>
            <person name="Niskanen T."/>
            <person name="Noordeloos M.E."/>
            <person name="Ohm R.A."/>
            <person name="Ortiz-Santana B."/>
            <person name="Ovrebo C."/>
            <person name="Racz N."/>
            <person name="Riley R."/>
            <person name="Savchenko A."/>
            <person name="Shiryaev A."/>
            <person name="Soop K."/>
            <person name="Spirin V."/>
            <person name="Szebenyi C."/>
            <person name="Tomsovsky M."/>
            <person name="Tulloss R.E."/>
            <person name="Uehling J."/>
            <person name="Grigoriev I.V."/>
            <person name="Vagvolgyi C."/>
            <person name="Papp T."/>
            <person name="Martin F.M."/>
            <person name="Miettinen O."/>
            <person name="Hibbett D.S."/>
            <person name="Nagy L.G."/>
        </authorList>
    </citation>
    <scope>NUCLEOTIDE SEQUENCE [LARGE SCALE GENOMIC DNA]</scope>
    <source>
        <strain evidence="3 4">CBS 962.96</strain>
    </source>
</reference>
<evidence type="ECO:0008006" key="5">
    <source>
        <dbReference type="Google" id="ProtNLM"/>
    </source>
</evidence>
<dbReference type="Gene3D" id="3.40.30.10">
    <property type="entry name" value="Glutaredoxin"/>
    <property type="match status" value="1"/>
</dbReference>
<dbReference type="OrthoDB" id="202840at2759"/>
<dbReference type="InterPro" id="IPR036282">
    <property type="entry name" value="Glutathione-S-Trfase_C_sf"/>
</dbReference>
<proteinExistence type="predicted"/>
<dbReference type="PROSITE" id="PS50404">
    <property type="entry name" value="GST_NTER"/>
    <property type="match status" value="1"/>
</dbReference>
<sequence>MAAPTEQITLYTAKICPYAQRTEIALAEAGVDYTRFEIDLGNKPEWYASKINPASKPTAAPVPASQPSPLSTKLAESLVLLEFLSDIHPTIPSLLPRDPVKRARARFFIDAVSTKFVPAFYKFQVLGEKEAVGGLMEGVESVMRLLPSLEGKAEGENGIKEGQGGQEIDPGPFVLGPNFSIADAAIAPFALRWELSLSNDIGAYEEGEGMRGLGSIWRL</sequence>
<feature type="domain" description="GST C-terminal" evidence="2">
    <location>
        <begin position="98"/>
        <end position="219"/>
    </location>
</feature>
<keyword evidence="4" id="KW-1185">Reference proteome</keyword>
<dbReference type="SUPFAM" id="SSF52833">
    <property type="entry name" value="Thioredoxin-like"/>
    <property type="match status" value="1"/>
</dbReference>
<dbReference type="InterPro" id="IPR040079">
    <property type="entry name" value="Glutathione_S-Trfase"/>
</dbReference>
<organism evidence="3 4">
    <name type="scientific">Dendrothele bispora (strain CBS 962.96)</name>
    <dbReference type="NCBI Taxonomy" id="1314807"/>
    <lineage>
        <taxon>Eukaryota</taxon>
        <taxon>Fungi</taxon>
        <taxon>Dikarya</taxon>
        <taxon>Basidiomycota</taxon>
        <taxon>Agaricomycotina</taxon>
        <taxon>Agaricomycetes</taxon>
        <taxon>Agaricomycetidae</taxon>
        <taxon>Agaricales</taxon>
        <taxon>Agaricales incertae sedis</taxon>
        <taxon>Dendrothele</taxon>
    </lineage>
</organism>
<dbReference type="GO" id="GO:0005737">
    <property type="term" value="C:cytoplasm"/>
    <property type="evidence" value="ECO:0007669"/>
    <property type="project" value="TreeGrafter"/>
</dbReference>
<evidence type="ECO:0000259" key="2">
    <source>
        <dbReference type="PROSITE" id="PS50405"/>
    </source>
</evidence>